<dbReference type="CDD" id="cd00229">
    <property type="entry name" value="SGNH_hydrolase"/>
    <property type="match status" value="1"/>
</dbReference>
<protein>
    <submittedName>
        <fullName evidence="2">SGNH/GDSL hydrolase family protein</fullName>
    </submittedName>
</protein>
<keyword evidence="3" id="KW-1185">Reference proteome</keyword>
<organism evidence="2 3">
    <name type="scientific">Microbaculum marinum</name>
    <dbReference type="NCBI Taxonomy" id="1764581"/>
    <lineage>
        <taxon>Bacteria</taxon>
        <taxon>Pseudomonadati</taxon>
        <taxon>Pseudomonadota</taxon>
        <taxon>Alphaproteobacteria</taxon>
        <taxon>Hyphomicrobiales</taxon>
        <taxon>Tepidamorphaceae</taxon>
        <taxon>Microbaculum</taxon>
    </lineage>
</organism>
<dbReference type="Pfam" id="PF25182">
    <property type="entry name" value="NonGDSL"/>
    <property type="match status" value="1"/>
</dbReference>
<evidence type="ECO:0000313" key="3">
    <source>
        <dbReference type="Proteomes" id="UP001378188"/>
    </source>
</evidence>
<dbReference type="PANTHER" id="PTHR30383">
    <property type="entry name" value="THIOESTERASE 1/PROTEASE 1/LYSOPHOSPHOLIPASE L1"/>
    <property type="match status" value="1"/>
</dbReference>
<name>A0AAW9R9V7_9HYPH</name>
<evidence type="ECO:0000256" key="1">
    <source>
        <dbReference type="SAM" id="SignalP"/>
    </source>
</evidence>
<dbReference type="Gene3D" id="3.40.50.1110">
    <property type="entry name" value="SGNH hydrolase"/>
    <property type="match status" value="1"/>
</dbReference>
<dbReference type="RefSeq" id="WP_340327665.1">
    <property type="nucleotide sequence ID" value="NZ_JAZHOF010000001.1"/>
</dbReference>
<gene>
    <name evidence="2" type="ORF">V3328_00450</name>
</gene>
<dbReference type="PANTHER" id="PTHR30383:SF5">
    <property type="entry name" value="SGNH HYDROLASE-TYPE ESTERASE DOMAIN-CONTAINING PROTEIN"/>
    <property type="match status" value="1"/>
</dbReference>
<reference evidence="2 3" key="1">
    <citation type="submission" date="2024-02" db="EMBL/GenBank/DDBJ databases">
        <title>Genome analysis and characterization of Microbaculum marinisediminis sp. nov., isolated from marine sediment.</title>
        <authorList>
            <person name="Du Z.-J."/>
            <person name="Ye Y.-Q."/>
            <person name="Zhang Z.-R."/>
            <person name="Yuan S.-M."/>
            <person name="Zhang X.-Y."/>
        </authorList>
    </citation>
    <scope>NUCLEOTIDE SEQUENCE [LARGE SCALE GENOMIC DNA]</scope>
    <source>
        <strain evidence="2 3">SDUM1044001</strain>
    </source>
</reference>
<dbReference type="AlphaFoldDB" id="A0AAW9R9V7"/>
<dbReference type="SUPFAM" id="SSF52266">
    <property type="entry name" value="SGNH hydrolase"/>
    <property type="match status" value="1"/>
</dbReference>
<dbReference type="EMBL" id="JAZHOF010000001">
    <property type="protein sequence ID" value="MEJ8569922.1"/>
    <property type="molecule type" value="Genomic_DNA"/>
</dbReference>
<feature type="signal peptide" evidence="1">
    <location>
        <begin position="1"/>
        <end position="23"/>
    </location>
</feature>
<comment type="caution">
    <text evidence="2">The sequence shown here is derived from an EMBL/GenBank/DDBJ whole genome shotgun (WGS) entry which is preliminary data.</text>
</comment>
<proteinExistence type="predicted"/>
<dbReference type="InterPro" id="IPR051532">
    <property type="entry name" value="Ester_Hydrolysis_Enzymes"/>
</dbReference>
<keyword evidence="2" id="KW-0378">Hydrolase</keyword>
<sequence length="254" mass="27327">MRSRLGSSAAPLASCVFMLVAFAPLEAARAEIPSAEFCLAVNRDRSLGASLPRTTARLDEGGPVRIVAVGSSSTRGLWMLDPADTYPQVMRRELERLWSDVPVDVVNSGRVGDTIPGNLDRFEREVLAYQPDLVIWQLGTNDIAWGGNPEGLRDLIVHGVKILKAAGSDVVLMDLQYAPQVLASPHAATMEAMILAAALEEDVGLFSRFSLMRRSFDAGLPKGALVAWDGLHNSRDGYDCVGRSLARAIVAAAQ</sequence>
<dbReference type="InterPro" id="IPR036514">
    <property type="entry name" value="SGNH_hydro_sf"/>
</dbReference>
<keyword evidence="1" id="KW-0732">Signal</keyword>
<dbReference type="InterPro" id="IPR057572">
    <property type="entry name" value="NonGDSL"/>
</dbReference>
<feature type="chain" id="PRO_5043701493" evidence="1">
    <location>
        <begin position="24"/>
        <end position="254"/>
    </location>
</feature>
<evidence type="ECO:0000313" key="2">
    <source>
        <dbReference type="EMBL" id="MEJ8569922.1"/>
    </source>
</evidence>
<accession>A0AAW9R9V7</accession>
<dbReference type="Proteomes" id="UP001378188">
    <property type="component" value="Unassembled WGS sequence"/>
</dbReference>
<dbReference type="GO" id="GO:0004622">
    <property type="term" value="F:phosphatidylcholine lysophospholipase activity"/>
    <property type="evidence" value="ECO:0007669"/>
    <property type="project" value="TreeGrafter"/>
</dbReference>